<dbReference type="Pfam" id="PF13768">
    <property type="entry name" value="VWA_3"/>
    <property type="match status" value="1"/>
</dbReference>
<name>A0A6V8SI47_9CLOT</name>
<gene>
    <name evidence="3" type="ORF">bsdtw1_03015</name>
</gene>
<feature type="domain" description="VIT" evidence="2">
    <location>
        <begin position="1"/>
        <end position="121"/>
    </location>
</feature>
<evidence type="ECO:0008006" key="5">
    <source>
        <dbReference type="Google" id="ProtNLM"/>
    </source>
</evidence>
<dbReference type="RefSeq" id="WP_183278305.1">
    <property type="nucleotide sequence ID" value="NZ_BLZR01000001.1"/>
</dbReference>
<feature type="domain" description="VWFA" evidence="1">
    <location>
        <begin position="238"/>
        <end position="411"/>
    </location>
</feature>
<evidence type="ECO:0000259" key="2">
    <source>
        <dbReference type="PROSITE" id="PS51468"/>
    </source>
</evidence>
<dbReference type="PANTHER" id="PTHR45737:SF6">
    <property type="entry name" value="VON WILLEBRAND FACTOR A DOMAIN-CONTAINING PROTEIN 5A"/>
    <property type="match status" value="1"/>
</dbReference>
<accession>A0A6V8SI47</accession>
<reference evidence="3 4" key="1">
    <citation type="submission" date="2020-07" db="EMBL/GenBank/DDBJ databases">
        <title>A new beta-1,3-glucan-decomposing anaerobic bacterium isolated from anoxic soil subjected to biological soil disinfestation.</title>
        <authorList>
            <person name="Ueki A."/>
            <person name="Tonouchi A."/>
        </authorList>
    </citation>
    <scope>NUCLEOTIDE SEQUENCE [LARGE SCALE GENOMIC DNA]</scope>
    <source>
        <strain evidence="3 4">TW1</strain>
    </source>
</reference>
<organism evidence="3 4">
    <name type="scientific">Clostridium fungisolvens</name>
    <dbReference type="NCBI Taxonomy" id="1604897"/>
    <lineage>
        <taxon>Bacteria</taxon>
        <taxon>Bacillati</taxon>
        <taxon>Bacillota</taxon>
        <taxon>Clostridia</taxon>
        <taxon>Eubacteriales</taxon>
        <taxon>Clostridiaceae</taxon>
        <taxon>Clostridium</taxon>
    </lineage>
</organism>
<evidence type="ECO:0000313" key="4">
    <source>
        <dbReference type="Proteomes" id="UP000580568"/>
    </source>
</evidence>
<dbReference type="InterPro" id="IPR002035">
    <property type="entry name" value="VWF_A"/>
</dbReference>
<comment type="caution">
    <text evidence="3">The sequence shown here is derived from an EMBL/GenBank/DDBJ whole genome shotgun (WGS) entry which is preliminary data.</text>
</comment>
<dbReference type="SMART" id="SM00327">
    <property type="entry name" value="VWA"/>
    <property type="match status" value="1"/>
</dbReference>
<dbReference type="EMBL" id="BLZR01000001">
    <property type="protein sequence ID" value="GFP76904.1"/>
    <property type="molecule type" value="Genomic_DNA"/>
</dbReference>
<dbReference type="InterPro" id="IPR036465">
    <property type="entry name" value="vWFA_dom_sf"/>
</dbReference>
<sequence length="773" mass="88371">MMSLSDVTVERLSINGHICGEFVEFTLSQSFKNNTGKTIDGEYAFPMTETGVLTGLEVRIGDRILESVVEGKADVQKIYSDALLDGINPLKLESYENNLYKLTIKDILPSELVKIKVSYMDHMPYEDDGYSLVLPKIISNGLIPNKFYFSIIVKSMGEMLIESSSHKINIEREDETLCKITLEDGELLDRDFILDLTEKCPIEASGMYYTVDEEKEESILYLSIFPKLDEEINDSGNNYMFILDKSNSMMGEKLEQGKNALQLCLRNLDDNDTFNIIAFDEEILIFSEQGKVPYTQENLRKASEFINSLSPSSEEENLIEALKIALNEKNKQGDSTILLFTDDNVEDEEEDIILNYVKENIGDNRIFPFGMDTSVNSYFINKIAEIGYGKPEFIYYDEKIEDLVVRQFSRINSPQIDVLKIDWGNLEVLRTYPRSIEYLYDREQFSIFALVKGAIEGNISIIGKVGEEDYSVTINMDSFDLEENVDLIRKAWSRMRIESISERMRGERGEIAESMRHKIIEISKESGILSEETELLMVESFQEPVLGAIIRKTVPLIVSEEALKDFASGYFIDSPRFLYNTSEKLNKSKPKVEVNKEISRNQLLKLIARNQFAEGSFDNSEESTLYDRIENTCLSLIAFGLGKEDLNLYNKQIDKGIKYVARTLTDVEELLDENLCMLTLSTFKAVEKKGLLRSKTEQDVVEAVNVIKDVIKYNEYSALEGLMKLNRFDIITEISISFIASEAIDSEQLFENIQHNLKENIRDVAKYAILKLI</sequence>
<keyword evidence="4" id="KW-1185">Reference proteome</keyword>
<dbReference type="PANTHER" id="PTHR45737">
    <property type="entry name" value="VON WILLEBRAND FACTOR A DOMAIN-CONTAINING PROTEIN 5A"/>
    <property type="match status" value="1"/>
</dbReference>
<proteinExistence type="predicted"/>
<dbReference type="Proteomes" id="UP000580568">
    <property type="component" value="Unassembled WGS sequence"/>
</dbReference>
<protein>
    <recommendedName>
        <fullName evidence="5">VWA domain-containing protein</fullName>
    </recommendedName>
</protein>
<dbReference type="PROSITE" id="PS51468">
    <property type="entry name" value="VIT"/>
    <property type="match status" value="1"/>
</dbReference>
<dbReference type="Gene3D" id="3.40.50.410">
    <property type="entry name" value="von Willebrand factor, type A domain"/>
    <property type="match status" value="1"/>
</dbReference>
<dbReference type="SUPFAM" id="SSF53300">
    <property type="entry name" value="vWA-like"/>
    <property type="match status" value="1"/>
</dbReference>
<dbReference type="PROSITE" id="PS50234">
    <property type="entry name" value="VWFA"/>
    <property type="match status" value="1"/>
</dbReference>
<dbReference type="InterPro" id="IPR013694">
    <property type="entry name" value="VIT"/>
</dbReference>
<dbReference type="AlphaFoldDB" id="A0A6V8SI47"/>
<evidence type="ECO:0000313" key="3">
    <source>
        <dbReference type="EMBL" id="GFP76904.1"/>
    </source>
</evidence>
<dbReference type="Pfam" id="PF08487">
    <property type="entry name" value="VIT"/>
    <property type="match status" value="1"/>
</dbReference>
<evidence type="ECO:0000259" key="1">
    <source>
        <dbReference type="PROSITE" id="PS50234"/>
    </source>
</evidence>